<evidence type="ECO:0000256" key="8">
    <source>
        <dbReference type="ARBA" id="ARBA00023014"/>
    </source>
</evidence>
<comment type="cofactor">
    <cofactor evidence="1">
        <name>FMN</name>
        <dbReference type="ChEBI" id="CHEBI:58210"/>
    </cofactor>
</comment>
<dbReference type="InterPro" id="IPR001155">
    <property type="entry name" value="OxRdtase_FMN_N"/>
</dbReference>
<organism evidence="10 11">
    <name type="scientific">Candidatus Scybalomonas excrementavium</name>
    <dbReference type="NCBI Taxonomy" id="2840943"/>
    <lineage>
        <taxon>Bacteria</taxon>
        <taxon>Bacillati</taxon>
        <taxon>Bacillota</taxon>
        <taxon>Clostridia</taxon>
        <taxon>Lachnospirales</taxon>
        <taxon>Lachnospiraceae</taxon>
        <taxon>Lachnospiraceae incertae sedis</taxon>
        <taxon>Candidatus Scybalomonas</taxon>
    </lineage>
</organism>
<keyword evidence="7" id="KW-0408">Iron</keyword>
<dbReference type="Proteomes" id="UP000823618">
    <property type="component" value="Unassembled WGS sequence"/>
</dbReference>
<evidence type="ECO:0000313" key="10">
    <source>
        <dbReference type="EMBL" id="MBO8462335.1"/>
    </source>
</evidence>
<keyword evidence="6" id="KW-0560">Oxidoreductase</keyword>
<dbReference type="GO" id="GO:0046872">
    <property type="term" value="F:metal ion binding"/>
    <property type="evidence" value="ECO:0007669"/>
    <property type="project" value="UniProtKB-KW"/>
</dbReference>
<dbReference type="InterPro" id="IPR051793">
    <property type="entry name" value="NADH:flavin_oxidoreductase"/>
</dbReference>
<evidence type="ECO:0000313" key="11">
    <source>
        <dbReference type="Proteomes" id="UP000823618"/>
    </source>
</evidence>
<evidence type="ECO:0000256" key="1">
    <source>
        <dbReference type="ARBA" id="ARBA00001917"/>
    </source>
</evidence>
<dbReference type="InterPro" id="IPR013785">
    <property type="entry name" value="Aldolase_TIM"/>
</dbReference>
<reference evidence="10" key="1">
    <citation type="submission" date="2020-10" db="EMBL/GenBank/DDBJ databases">
        <authorList>
            <person name="Gilroy R."/>
        </authorList>
    </citation>
    <scope>NUCLEOTIDE SEQUENCE</scope>
    <source>
        <strain evidence="10">E3-2379</strain>
    </source>
</reference>
<dbReference type="PANTHER" id="PTHR42917">
    <property type="entry name" value="2,4-DIENOYL-COA REDUCTASE"/>
    <property type="match status" value="1"/>
</dbReference>
<dbReference type="AlphaFoldDB" id="A0A9D9N6V3"/>
<evidence type="ECO:0000256" key="2">
    <source>
        <dbReference type="ARBA" id="ARBA00001966"/>
    </source>
</evidence>
<evidence type="ECO:0000256" key="6">
    <source>
        <dbReference type="ARBA" id="ARBA00023002"/>
    </source>
</evidence>
<evidence type="ECO:0000259" key="9">
    <source>
        <dbReference type="Pfam" id="PF00724"/>
    </source>
</evidence>
<protein>
    <submittedName>
        <fullName evidence="10">NADH:flavin oxidoreductase</fullName>
    </submittedName>
</protein>
<keyword evidence="5" id="KW-0479">Metal-binding</keyword>
<dbReference type="SUPFAM" id="SSF51395">
    <property type="entry name" value="FMN-linked oxidoreductases"/>
    <property type="match status" value="1"/>
</dbReference>
<comment type="caution">
    <text evidence="10">The sequence shown here is derived from an EMBL/GenBank/DDBJ whole genome shotgun (WGS) entry which is preliminary data.</text>
</comment>
<evidence type="ECO:0000256" key="7">
    <source>
        <dbReference type="ARBA" id="ARBA00023004"/>
    </source>
</evidence>
<dbReference type="Pfam" id="PF00724">
    <property type="entry name" value="Oxidored_FMN"/>
    <property type="match status" value="1"/>
</dbReference>
<sequence length="370" mass="41573">MYGWIQKEIKLGTVTLKNRVVFAPTSMGLKEEAYIQKLSSIAKGGVGLIIIGDVSVMPSRGVCLHTEEGFAYYQRVVEAVHKYGAKVCAQLHMSDSNFAALAKYIPDVKQGKISEQQLRVLLNQEVSPYITNMPIEMVQKIIKGFGTTALLAKKAGFDLVQIHGDRMCGSFSSPIFNKRTDKYGGSLENRIRFAKEAIEEVRKAVPNDAIDFKLAVRMEDPHYGNAGITVEEIKTVVPVLEQAGVTSFHVTLANHSDLQDTIPPKNHPYFKEEGCFLDFCDEVKKYTKLPVCGVGALRTPKFIEEQLRTQRIDMVGMCRQLIADPEWVNKIKQEKEENIQYCIRCNQKCLGGIQAHVGVHCIYDKKRLEE</sequence>
<keyword evidence="4" id="KW-0288">FMN</keyword>
<keyword evidence="3" id="KW-0285">Flavoprotein</keyword>
<reference evidence="10" key="2">
    <citation type="journal article" date="2021" name="PeerJ">
        <title>Extensive microbial diversity within the chicken gut microbiome revealed by metagenomics and culture.</title>
        <authorList>
            <person name="Gilroy R."/>
            <person name="Ravi A."/>
            <person name="Getino M."/>
            <person name="Pursley I."/>
            <person name="Horton D.L."/>
            <person name="Alikhan N.F."/>
            <person name="Baker D."/>
            <person name="Gharbi K."/>
            <person name="Hall N."/>
            <person name="Watson M."/>
            <person name="Adriaenssens E.M."/>
            <person name="Foster-Nyarko E."/>
            <person name="Jarju S."/>
            <person name="Secka A."/>
            <person name="Antonio M."/>
            <person name="Oren A."/>
            <person name="Chaudhuri R.R."/>
            <person name="La Ragione R."/>
            <person name="Hildebrand F."/>
            <person name="Pallen M.J."/>
        </authorList>
    </citation>
    <scope>NUCLEOTIDE SEQUENCE</scope>
    <source>
        <strain evidence="10">E3-2379</strain>
    </source>
</reference>
<name>A0A9D9N6V3_9FIRM</name>
<evidence type="ECO:0000256" key="4">
    <source>
        <dbReference type="ARBA" id="ARBA00022643"/>
    </source>
</evidence>
<gene>
    <name evidence="10" type="ORF">IAC13_00210</name>
</gene>
<dbReference type="PANTHER" id="PTHR42917:SF2">
    <property type="entry name" value="2,4-DIENOYL-COA REDUCTASE [(2E)-ENOYL-COA-PRODUCING]"/>
    <property type="match status" value="1"/>
</dbReference>
<accession>A0A9D9N6V3</accession>
<dbReference type="GO" id="GO:0010181">
    <property type="term" value="F:FMN binding"/>
    <property type="evidence" value="ECO:0007669"/>
    <property type="project" value="InterPro"/>
</dbReference>
<keyword evidence="8" id="KW-0411">Iron-sulfur</keyword>
<proteinExistence type="predicted"/>
<dbReference type="Gene3D" id="3.20.20.70">
    <property type="entry name" value="Aldolase class I"/>
    <property type="match status" value="1"/>
</dbReference>
<dbReference type="EMBL" id="JADIML010000008">
    <property type="protein sequence ID" value="MBO8462335.1"/>
    <property type="molecule type" value="Genomic_DNA"/>
</dbReference>
<feature type="domain" description="NADH:flavin oxidoreductase/NADH oxidase N-terminal" evidence="9">
    <location>
        <begin position="9"/>
        <end position="338"/>
    </location>
</feature>
<dbReference type="CDD" id="cd02803">
    <property type="entry name" value="OYE_like_FMN_family"/>
    <property type="match status" value="1"/>
</dbReference>
<evidence type="ECO:0000256" key="3">
    <source>
        <dbReference type="ARBA" id="ARBA00022630"/>
    </source>
</evidence>
<dbReference type="GO" id="GO:0051536">
    <property type="term" value="F:iron-sulfur cluster binding"/>
    <property type="evidence" value="ECO:0007669"/>
    <property type="project" value="UniProtKB-KW"/>
</dbReference>
<comment type="cofactor">
    <cofactor evidence="2">
        <name>[4Fe-4S] cluster</name>
        <dbReference type="ChEBI" id="CHEBI:49883"/>
    </cofactor>
</comment>
<dbReference type="GO" id="GO:0016491">
    <property type="term" value="F:oxidoreductase activity"/>
    <property type="evidence" value="ECO:0007669"/>
    <property type="project" value="UniProtKB-KW"/>
</dbReference>
<dbReference type="InterPro" id="IPR054629">
    <property type="entry name" value="BilR_N"/>
</dbReference>
<dbReference type="NCBIfam" id="NF045592">
    <property type="entry name" value="bili_reduct_N"/>
    <property type="match status" value="1"/>
</dbReference>
<evidence type="ECO:0000256" key="5">
    <source>
        <dbReference type="ARBA" id="ARBA00022723"/>
    </source>
</evidence>